<protein>
    <recommendedName>
        <fullName evidence="4">DUF5723 domain-containing protein</fullName>
    </recommendedName>
</protein>
<name>A0A0K1EHT0_CHOCO</name>
<gene>
    <name evidence="2" type="ORF">CMC5_045670</name>
</gene>
<dbReference type="Proteomes" id="UP000067626">
    <property type="component" value="Chromosome"/>
</dbReference>
<evidence type="ECO:0000313" key="3">
    <source>
        <dbReference type="Proteomes" id="UP000067626"/>
    </source>
</evidence>
<dbReference type="RefSeq" id="WP_050432349.1">
    <property type="nucleotide sequence ID" value="NZ_CP012159.1"/>
</dbReference>
<accession>A0A0K1EHT0</accession>
<reference evidence="2 3" key="1">
    <citation type="submission" date="2015-07" db="EMBL/GenBank/DDBJ databases">
        <title>Genome analysis of myxobacterium Chondromyces crocatus Cm c5 reveals a high potential for natural compound synthesis and the genetic basis for the loss of fruiting body formation.</title>
        <authorList>
            <person name="Zaburannyi N."/>
            <person name="Bunk B."/>
            <person name="Maier J."/>
            <person name="Overmann J."/>
            <person name="Mueller R."/>
        </authorList>
    </citation>
    <scope>NUCLEOTIDE SEQUENCE [LARGE SCALE GENOMIC DNA]</scope>
    <source>
        <strain evidence="2 3">Cm c5</strain>
    </source>
</reference>
<feature type="signal peptide" evidence="1">
    <location>
        <begin position="1"/>
        <end position="35"/>
    </location>
</feature>
<dbReference type="KEGG" id="ccro:CMC5_045670"/>
<evidence type="ECO:0000256" key="1">
    <source>
        <dbReference type="SAM" id="SignalP"/>
    </source>
</evidence>
<sequence>MGWNGEQRVGRRRGPGTGKLSLAALALAAAWPARASADSLPTNDYALDLFQGPILAPLRVTGISGAYAGYAEGIPGMVVNAAAPALREPFSIGWVDYDIGGSISIPLEMFENNDFDNSGTRDADYSNFIYGTFGAMLQIGPFGAGANADISRYSLEFGGQRSAVTLGRYHILAGMHFFNGQFVVGGGARAVTLGIDAPEATLTLAGIAPQFGFMVRPDWSSWRFGATYRMPVDGGTFRLGDDQAVSVGGVRRAGALVLPDRAVLPWELELGLAIQVGPRPLNPQWLNPLEEERALREERAAARAARDARWVEELRDAETPEARQEIEKRHADLRRREAAREEAVLTRSYNALKEDRRTRAKNWPREHLLLTAALLVSGPVHRGVSMEWFLRGNAPDEPSKVGTSGAAVNFSPRFGIETEPIPNLIATRLGSYYEPSRFGRVGRQHFTFGADLKMFSTTFWGLVPEVTYSLRAAMDFAPRYESVSLGLGVWR</sequence>
<dbReference type="OrthoDB" id="5521843at2"/>
<feature type="chain" id="PRO_5005459469" description="DUF5723 domain-containing protein" evidence="1">
    <location>
        <begin position="36"/>
        <end position="491"/>
    </location>
</feature>
<keyword evidence="3" id="KW-1185">Reference proteome</keyword>
<dbReference type="EMBL" id="CP012159">
    <property type="protein sequence ID" value="AKT40414.1"/>
    <property type="molecule type" value="Genomic_DNA"/>
</dbReference>
<evidence type="ECO:0000313" key="2">
    <source>
        <dbReference type="EMBL" id="AKT40414.1"/>
    </source>
</evidence>
<dbReference type="AlphaFoldDB" id="A0A0K1EHT0"/>
<organism evidence="2 3">
    <name type="scientific">Chondromyces crocatus</name>
    <dbReference type="NCBI Taxonomy" id="52"/>
    <lineage>
        <taxon>Bacteria</taxon>
        <taxon>Pseudomonadati</taxon>
        <taxon>Myxococcota</taxon>
        <taxon>Polyangia</taxon>
        <taxon>Polyangiales</taxon>
        <taxon>Polyangiaceae</taxon>
        <taxon>Chondromyces</taxon>
    </lineage>
</organism>
<proteinExistence type="predicted"/>
<evidence type="ECO:0008006" key="4">
    <source>
        <dbReference type="Google" id="ProtNLM"/>
    </source>
</evidence>
<keyword evidence="1" id="KW-0732">Signal</keyword>